<protein>
    <recommendedName>
        <fullName evidence="1">Neurobeachin alpha-solenoid region domain-containing protein</fullName>
    </recommendedName>
</protein>
<dbReference type="EMBL" id="JAATIP010000008">
    <property type="protein sequence ID" value="KAF4394947.1"/>
    <property type="molecule type" value="Genomic_DNA"/>
</dbReference>
<evidence type="ECO:0000313" key="2">
    <source>
        <dbReference type="EMBL" id="KAF4394947.1"/>
    </source>
</evidence>
<dbReference type="InterPro" id="IPR046852">
    <property type="entry name" value="Neurobeachin_a-sol"/>
</dbReference>
<reference evidence="2 3" key="1">
    <citation type="journal article" date="2020" name="bioRxiv">
        <title>Sequence and annotation of 42 cannabis genomes reveals extensive copy number variation in cannabinoid synthesis and pathogen resistance genes.</title>
        <authorList>
            <person name="Mckernan K.J."/>
            <person name="Helbert Y."/>
            <person name="Kane L.T."/>
            <person name="Ebling H."/>
            <person name="Zhang L."/>
            <person name="Liu B."/>
            <person name="Eaton Z."/>
            <person name="Mclaughlin S."/>
            <person name="Kingan S."/>
            <person name="Baybayan P."/>
            <person name="Concepcion G."/>
            <person name="Jordan M."/>
            <person name="Riva A."/>
            <person name="Barbazuk W."/>
            <person name="Harkins T."/>
        </authorList>
    </citation>
    <scope>NUCLEOTIDE SEQUENCE [LARGE SCALE GENOMIC DNA]</scope>
    <source>
        <strain evidence="3">cv. Jamaican Lion 4</strain>
        <tissue evidence="2">Leaf</tissue>
    </source>
</reference>
<dbReference type="Pfam" id="PF20425">
    <property type="entry name" value="Neurobeachin"/>
    <property type="match status" value="1"/>
</dbReference>
<evidence type="ECO:0000313" key="3">
    <source>
        <dbReference type="Proteomes" id="UP000525078"/>
    </source>
</evidence>
<dbReference type="InterPro" id="IPR050865">
    <property type="entry name" value="BEACH_Domain"/>
</dbReference>
<sequence length="616" mass="69142">MESLLKLHKTAIPGTGGTIVSLIRWSMEEQNRDIKIECRSSWMGVEGLPLNLWNIKFMGKIGELCGGLLDVEKDTAEKTFLHHLRLKLGGDEDGFVPKSIRLHYQGSELFLKLFKLNDWGYRFNGFFNTIWHQDSEFYKNEKSKGYPYPDLRSMTPELSALLDAFEQSACNPEVSNVLAKSLLRILQLSTEKTIASCKSLNAAARVLKVACLQAQESKRFQSIGSSVEGNAIDVVSSYTQQMPNEQAIGQCWFKCLDISMELFTAIFSAADDARSLILHSSACIDCLFDLFWEERLRNNVLKYILELLKIVPASEEDQTAKLQLCSKYLEMFTQIKEREKSFEELSIDLLVGMRDILLTDPVYYQALFRDGECFLHVVSLLNGNLDKVGGEKLVLNVFQTLTCLLASNDASKAAFRALAGTGYQALQSLLLDFCQWHPSEGLLNALLDMVVDGKFDLKAGAIIKNEDVIILYLSVLRKSSESLQQHGLDVFQQLLRDSISNRASCVRAGMLNFLLDWFPQESSDSVIGGHSISGKDIRKIFALLRSEKLVSQQKYCSLLLSTVSSMLHEKGPTAFFDFNGNDSNHAPSSGINVTEGTNYGRGDMWIRPRVGHSRVH</sequence>
<organism evidence="2 3">
    <name type="scientific">Cannabis sativa</name>
    <name type="common">Hemp</name>
    <name type="synonym">Marijuana</name>
    <dbReference type="NCBI Taxonomy" id="3483"/>
    <lineage>
        <taxon>Eukaryota</taxon>
        <taxon>Viridiplantae</taxon>
        <taxon>Streptophyta</taxon>
        <taxon>Embryophyta</taxon>
        <taxon>Tracheophyta</taxon>
        <taxon>Spermatophyta</taxon>
        <taxon>Magnoliopsida</taxon>
        <taxon>eudicotyledons</taxon>
        <taxon>Gunneridae</taxon>
        <taxon>Pentapetalae</taxon>
        <taxon>rosids</taxon>
        <taxon>fabids</taxon>
        <taxon>Rosales</taxon>
        <taxon>Cannabaceae</taxon>
        <taxon>Cannabis</taxon>
    </lineage>
</organism>
<proteinExistence type="predicted"/>
<evidence type="ECO:0000259" key="1">
    <source>
        <dbReference type="Pfam" id="PF20425"/>
    </source>
</evidence>
<feature type="domain" description="Neurobeachin alpha-solenoid region" evidence="1">
    <location>
        <begin position="156"/>
        <end position="567"/>
    </location>
</feature>
<accession>A0A7J6HI50</accession>
<comment type="caution">
    <text evidence="2">The sequence shown here is derived from an EMBL/GenBank/DDBJ whole genome shotgun (WGS) entry which is preliminary data.</text>
</comment>
<dbReference type="AlphaFoldDB" id="A0A7J6HI50"/>
<name>A0A7J6HI50_CANSA</name>
<gene>
    <name evidence="2" type="ORF">F8388_017675</name>
</gene>
<dbReference type="PANTHER" id="PTHR13743">
    <property type="entry name" value="BEIGE/BEACH-RELATED"/>
    <property type="match status" value="1"/>
</dbReference>
<dbReference type="PANTHER" id="PTHR13743:SF112">
    <property type="entry name" value="BEACH DOMAIN-CONTAINING PROTEIN"/>
    <property type="match status" value="1"/>
</dbReference>
<dbReference type="Proteomes" id="UP000525078">
    <property type="component" value="Unassembled WGS sequence"/>
</dbReference>